<evidence type="ECO:0000256" key="3">
    <source>
        <dbReference type="ARBA" id="ARBA00023163"/>
    </source>
</evidence>
<dbReference type="RefSeq" id="WP_087112978.1">
    <property type="nucleotide sequence ID" value="NZ_CBCSCN010000016.1"/>
</dbReference>
<dbReference type="InterPro" id="IPR009057">
    <property type="entry name" value="Homeodomain-like_sf"/>
</dbReference>
<dbReference type="SUPFAM" id="SSF46689">
    <property type="entry name" value="Homeodomain-like"/>
    <property type="match status" value="1"/>
</dbReference>
<dbReference type="PROSITE" id="PS01124">
    <property type="entry name" value="HTH_ARAC_FAMILY_2"/>
    <property type="match status" value="1"/>
</dbReference>
<protein>
    <submittedName>
        <fullName evidence="5">HTH-type transcriptional regulator VirS</fullName>
    </submittedName>
</protein>
<dbReference type="GO" id="GO:0005829">
    <property type="term" value="C:cytosol"/>
    <property type="evidence" value="ECO:0007669"/>
    <property type="project" value="TreeGrafter"/>
</dbReference>
<sequence length="329" mass="37188">MSYIKNKKNHFISSYCLGELIKSINNILPEHTRYGLKNKEDLSVQEIEHLLLQARSSGVSEAIFLQSGAQLNFGTLGFPADIARLADSPYHAYSLFIHYSPLLTNLINIQVKSKQGQLVVSLDNNNLSDDLFRNLAEYFICAHNTAIMKASPDAKIITRLAWDKPPQTSLALYQNLLGQEVTFGCQTTEICFPENVIKLQMPLHRIRMRNALMLEANSLMEGNTDEQGIVEKTRSTISELLGNRALSLSSVAESFNLTTKTFQRRLAAEGTVFNDEVNDIRREMMEELIADKQLPLKQIAVNLGFKEPRSFNRWVHQNYGKAPAELRAQ</sequence>
<dbReference type="SMART" id="SM00342">
    <property type="entry name" value="HTH_ARAC"/>
    <property type="match status" value="1"/>
</dbReference>
<dbReference type="Proteomes" id="UP000196573">
    <property type="component" value="Unassembled WGS sequence"/>
</dbReference>
<dbReference type="OrthoDB" id="5722175at2"/>
<dbReference type="AlphaFoldDB" id="A0A1X7AQF5"/>
<reference evidence="5 6" key="1">
    <citation type="submission" date="2017-03" db="EMBL/GenBank/DDBJ databases">
        <authorList>
            <person name="Afonso C.L."/>
            <person name="Miller P.J."/>
            <person name="Scott M.A."/>
            <person name="Spackman E."/>
            <person name="Goraichik I."/>
            <person name="Dimitrov K.M."/>
            <person name="Suarez D.L."/>
            <person name="Swayne D.E."/>
        </authorList>
    </citation>
    <scope>NUCLEOTIDE SEQUENCE [LARGE SCALE GENOMIC DNA]</scope>
    <source>
        <strain evidence="5">SB41UT1</strain>
    </source>
</reference>
<dbReference type="Gene3D" id="1.10.10.60">
    <property type="entry name" value="Homeodomain-like"/>
    <property type="match status" value="1"/>
</dbReference>
<dbReference type="Pfam" id="PF12625">
    <property type="entry name" value="Arabinose_bd"/>
    <property type="match status" value="1"/>
</dbReference>
<keyword evidence="6" id="KW-1185">Reference proteome</keyword>
<name>A0A1X7AQF5_9GAMM</name>
<proteinExistence type="predicted"/>
<evidence type="ECO:0000313" key="5">
    <source>
        <dbReference type="EMBL" id="SMA50544.1"/>
    </source>
</evidence>
<organism evidence="5 6">
    <name type="scientific">Parendozoicomonas haliclonae</name>
    <dbReference type="NCBI Taxonomy" id="1960125"/>
    <lineage>
        <taxon>Bacteria</taxon>
        <taxon>Pseudomonadati</taxon>
        <taxon>Pseudomonadota</taxon>
        <taxon>Gammaproteobacteria</taxon>
        <taxon>Oceanospirillales</taxon>
        <taxon>Endozoicomonadaceae</taxon>
        <taxon>Parendozoicomonas</taxon>
    </lineage>
</organism>
<evidence type="ECO:0000256" key="2">
    <source>
        <dbReference type="ARBA" id="ARBA00023125"/>
    </source>
</evidence>
<evidence type="ECO:0000259" key="4">
    <source>
        <dbReference type="PROSITE" id="PS01124"/>
    </source>
</evidence>
<keyword evidence="2" id="KW-0238">DNA-binding</keyword>
<dbReference type="EMBL" id="FWPT01000013">
    <property type="protein sequence ID" value="SMA50544.1"/>
    <property type="molecule type" value="Genomic_DNA"/>
</dbReference>
<accession>A0A1X7AQF5</accession>
<dbReference type="PANTHER" id="PTHR47894:SF4">
    <property type="entry name" value="HTH-TYPE TRANSCRIPTIONAL REGULATOR GADX"/>
    <property type="match status" value="1"/>
</dbReference>
<dbReference type="PANTHER" id="PTHR47894">
    <property type="entry name" value="HTH-TYPE TRANSCRIPTIONAL REGULATOR GADX"/>
    <property type="match status" value="1"/>
</dbReference>
<evidence type="ECO:0000313" key="6">
    <source>
        <dbReference type="Proteomes" id="UP000196573"/>
    </source>
</evidence>
<feature type="domain" description="HTH araC/xylS-type" evidence="4">
    <location>
        <begin position="231"/>
        <end position="329"/>
    </location>
</feature>
<dbReference type="GO" id="GO:0003700">
    <property type="term" value="F:DNA-binding transcription factor activity"/>
    <property type="evidence" value="ECO:0007669"/>
    <property type="project" value="InterPro"/>
</dbReference>
<keyword evidence="3" id="KW-0804">Transcription</keyword>
<dbReference type="GO" id="GO:0000976">
    <property type="term" value="F:transcription cis-regulatory region binding"/>
    <property type="evidence" value="ECO:0007669"/>
    <property type="project" value="TreeGrafter"/>
</dbReference>
<dbReference type="InterPro" id="IPR018060">
    <property type="entry name" value="HTH_AraC"/>
</dbReference>
<keyword evidence="1" id="KW-0805">Transcription regulation</keyword>
<gene>
    <name evidence="5" type="primary">virS_8</name>
    <name evidence="5" type="ORF">EHSB41UT_04355</name>
</gene>
<dbReference type="InterPro" id="IPR032687">
    <property type="entry name" value="AraC-type_N"/>
</dbReference>
<evidence type="ECO:0000256" key="1">
    <source>
        <dbReference type="ARBA" id="ARBA00023015"/>
    </source>
</evidence>
<dbReference type="Pfam" id="PF12833">
    <property type="entry name" value="HTH_18"/>
    <property type="match status" value="1"/>
</dbReference>